<accession>A0A8S5PD22</accession>
<protein>
    <submittedName>
        <fullName evidence="1">Uncharacterized protein</fullName>
    </submittedName>
</protein>
<organism evidence="1">
    <name type="scientific">Microviridae sp. ctHN216</name>
    <dbReference type="NCBI Taxonomy" id="2824990"/>
    <lineage>
        <taxon>Viruses</taxon>
        <taxon>Monodnaviria</taxon>
        <taxon>Sangervirae</taxon>
        <taxon>Phixviricota</taxon>
        <taxon>Malgrandaviricetes</taxon>
        <taxon>Petitvirales</taxon>
        <taxon>Microviridae</taxon>
    </lineage>
</organism>
<evidence type="ECO:0000313" key="1">
    <source>
        <dbReference type="EMBL" id="DAE04966.1"/>
    </source>
</evidence>
<reference evidence="1" key="1">
    <citation type="journal article" date="2021" name="Proc. Natl. Acad. Sci. U.S.A.">
        <title>A Catalog of Tens of Thousands of Viruses from Human Metagenomes Reveals Hidden Associations with Chronic Diseases.</title>
        <authorList>
            <person name="Tisza M.J."/>
            <person name="Buck C.B."/>
        </authorList>
    </citation>
    <scope>NUCLEOTIDE SEQUENCE</scope>
    <source>
        <strain evidence="1">CtHN216</strain>
    </source>
</reference>
<dbReference type="EMBL" id="BK015399">
    <property type="protein sequence ID" value="DAE04966.1"/>
    <property type="molecule type" value="Genomic_DNA"/>
</dbReference>
<sequence length="64" mass="7373">MISVIQKLTYDVRFVFTPCDHSKESFAFLMRGFKTVSAVEKTRINLQECNGNYVVGFEIFPVYG</sequence>
<name>A0A8S5PD22_9VIRU</name>
<proteinExistence type="predicted"/>